<protein>
    <submittedName>
        <fullName evidence="2">Uncharacterized protein</fullName>
    </submittedName>
</protein>
<dbReference type="EMBL" id="JABVXQ010000014">
    <property type="protein sequence ID" value="KAF6078405.1"/>
    <property type="molecule type" value="Genomic_DNA"/>
</dbReference>
<feature type="compositionally biased region" description="Basic and acidic residues" evidence="1">
    <location>
        <begin position="64"/>
        <end position="86"/>
    </location>
</feature>
<gene>
    <name evidence="2" type="ORF">HJG60_009241</name>
</gene>
<evidence type="ECO:0000313" key="3">
    <source>
        <dbReference type="Proteomes" id="UP000664940"/>
    </source>
</evidence>
<evidence type="ECO:0000256" key="1">
    <source>
        <dbReference type="SAM" id="MobiDB-lite"/>
    </source>
</evidence>
<evidence type="ECO:0000313" key="2">
    <source>
        <dbReference type="EMBL" id="KAF6078405.1"/>
    </source>
</evidence>
<dbReference type="Proteomes" id="UP000664940">
    <property type="component" value="Unassembled WGS sequence"/>
</dbReference>
<comment type="caution">
    <text evidence="2">The sequence shown here is derived from an EMBL/GenBank/DDBJ whole genome shotgun (WGS) entry which is preliminary data.</text>
</comment>
<accession>A0A833YMF2</accession>
<proteinExistence type="predicted"/>
<feature type="region of interest" description="Disordered" evidence="1">
    <location>
        <begin position="1"/>
        <end position="26"/>
    </location>
</feature>
<dbReference type="AlphaFoldDB" id="A0A833YMF2"/>
<feature type="compositionally biased region" description="Basic residues" evidence="1">
    <location>
        <begin position="87"/>
        <end position="96"/>
    </location>
</feature>
<name>A0A833YMF2_9CHIR</name>
<sequence>MLLSQVGTPRPCPGRPYSGPRLLPSKTVSALEIPQCSPPPTPATYSFWCPSPNLPQTSPGPDSSWERRQSSRVTDASHPREVAACHRRDRRRKGRVSKVSATRGEQLWSPVPRLQPPRCREQTAAGCARLPFA</sequence>
<reference evidence="2 3" key="1">
    <citation type="journal article" date="2020" name="Nature">
        <title>Six reference-quality genomes reveal evolution of bat adaptations.</title>
        <authorList>
            <person name="Jebb D."/>
            <person name="Huang Z."/>
            <person name="Pippel M."/>
            <person name="Hughes G.M."/>
            <person name="Lavrichenko K."/>
            <person name="Devanna P."/>
            <person name="Winkler S."/>
            <person name="Jermiin L.S."/>
            <person name="Skirmuntt E.C."/>
            <person name="Katzourakis A."/>
            <person name="Burkitt-Gray L."/>
            <person name="Ray D.A."/>
            <person name="Sullivan K.A.M."/>
            <person name="Roscito J.G."/>
            <person name="Kirilenko B.M."/>
            <person name="Davalos L.M."/>
            <person name="Corthals A.P."/>
            <person name="Power M.L."/>
            <person name="Jones G."/>
            <person name="Ransome R.D."/>
            <person name="Dechmann D.K.N."/>
            <person name="Locatelli A.G."/>
            <person name="Puechmaille S.J."/>
            <person name="Fedrigo O."/>
            <person name="Jarvis E.D."/>
            <person name="Hiller M."/>
            <person name="Vernes S.C."/>
            <person name="Myers E.W."/>
            <person name="Teeling E.C."/>
        </authorList>
    </citation>
    <scope>NUCLEOTIDE SEQUENCE [LARGE SCALE GENOMIC DNA]</scope>
    <source>
        <strain evidence="2">Bat1K_MPI-CBG_1</strain>
    </source>
</reference>
<organism evidence="2 3">
    <name type="scientific">Phyllostomus discolor</name>
    <name type="common">pale spear-nosed bat</name>
    <dbReference type="NCBI Taxonomy" id="89673"/>
    <lineage>
        <taxon>Eukaryota</taxon>
        <taxon>Metazoa</taxon>
        <taxon>Chordata</taxon>
        <taxon>Craniata</taxon>
        <taxon>Vertebrata</taxon>
        <taxon>Euteleostomi</taxon>
        <taxon>Mammalia</taxon>
        <taxon>Eutheria</taxon>
        <taxon>Laurasiatheria</taxon>
        <taxon>Chiroptera</taxon>
        <taxon>Yangochiroptera</taxon>
        <taxon>Phyllostomidae</taxon>
        <taxon>Phyllostominae</taxon>
        <taxon>Phyllostomus</taxon>
    </lineage>
</organism>
<feature type="region of interest" description="Disordered" evidence="1">
    <location>
        <begin position="47"/>
        <end position="116"/>
    </location>
</feature>